<dbReference type="GO" id="GO:0008630">
    <property type="term" value="P:intrinsic apoptotic signaling pathway in response to DNA damage"/>
    <property type="evidence" value="ECO:0007669"/>
    <property type="project" value="TreeGrafter"/>
</dbReference>
<dbReference type="Proteomes" id="UP000694580">
    <property type="component" value="Unplaced"/>
</dbReference>
<name>A0AAY4C3D6_9TELE</name>
<dbReference type="GO" id="GO:0042981">
    <property type="term" value="P:regulation of apoptotic process"/>
    <property type="evidence" value="ECO:0007669"/>
    <property type="project" value="InterPro"/>
</dbReference>
<dbReference type="GO" id="GO:0051400">
    <property type="term" value="F:BH domain binding"/>
    <property type="evidence" value="ECO:0007669"/>
    <property type="project" value="TreeGrafter"/>
</dbReference>
<dbReference type="Pfam" id="PF02180">
    <property type="entry name" value="BH4"/>
    <property type="match status" value="1"/>
</dbReference>
<dbReference type="InterPro" id="IPR020717">
    <property type="entry name" value="Bcl2_BH1_motif_CS"/>
</dbReference>
<reference evidence="7" key="2">
    <citation type="submission" date="2025-09" db="UniProtKB">
        <authorList>
            <consortium name="Ensembl"/>
        </authorList>
    </citation>
    <scope>IDENTIFICATION</scope>
</reference>
<evidence type="ECO:0000256" key="5">
    <source>
        <dbReference type="PROSITE-ProRule" id="PRU00025"/>
    </source>
</evidence>
<dbReference type="PRINTS" id="PR01862">
    <property type="entry name" value="BCL2FAMILY"/>
</dbReference>
<dbReference type="PROSITE" id="PS50062">
    <property type="entry name" value="BCL2_FAMILY"/>
    <property type="match status" value="1"/>
</dbReference>
<dbReference type="Gene3D" id="1.10.437.10">
    <property type="entry name" value="Blc2-like"/>
    <property type="match status" value="1"/>
</dbReference>
<dbReference type="PANTHER" id="PTHR11256:SF11">
    <property type="entry name" value="APOPTOSIS REGULATOR BCL-2"/>
    <property type="match status" value="1"/>
</dbReference>
<dbReference type="PROSITE" id="PS01080">
    <property type="entry name" value="BH1"/>
    <property type="match status" value="1"/>
</dbReference>
<evidence type="ECO:0000256" key="3">
    <source>
        <dbReference type="ARBA" id="ARBA00022703"/>
    </source>
</evidence>
<dbReference type="CDD" id="cd06845">
    <property type="entry name" value="Bcl-2_like"/>
    <property type="match status" value="1"/>
</dbReference>
<accession>A0AAY4C3D6</accession>
<dbReference type="AlphaFoldDB" id="A0AAY4C3D6"/>
<dbReference type="Ensembl" id="ENSDCDT00010034186.1">
    <property type="protein sequence ID" value="ENSDCDP00010027685.1"/>
    <property type="gene ID" value="ENSDCDG00010017460.1"/>
</dbReference>
<evidence type="ECO:0000256" key="2">
    <source>
        <dbReference type="ARBA" id="ARBA00009458"/>
    </source>
</evidence>
<dbReference type="GeneTree" id="ENSGT01130000278332"/>
<evidence type="ECO:0000313" key="7">
    <source>
        <dbReference type="Ensembl" id="ENSDCDP00010027685.1"/>
    </source>
</evidence>
<keyword evidence="8" id="KW-1185">Reference proteome</keyword>
<comment type="similarity">
    <text evidence="2">Belongs to the Bcl-2 family.</text>
</comment>
<dbReference type="GO" id="GO:0001836">
    <property type="term" value="P:release of cytochrome c from mitochondria"/>
    <property type="evidence" value="ECO:0007669"/>
    <property type="project" value="TreeGrafter"/>
</dbReference>
<organism evidence="7 8">
    <name type="scientific">Denticeps clupeoides</name>
    <name type="common">denticle herring</name>
    <dbReference type="NCBI Taxonomy" id="299321"/>
    <lineage>
        <taxon>Eukaryota</taxon>
        <taxon>Metazoa</taxon>
        <taxon>Chordata</taxon>
        <taxon>Craniata</taxon>
        <taxon>Vertebrata</taxon>
        <taxon>Euteleostomi</taxon>
        <taxon>Actinopterygii</taxon>
        <taxon>Neopterygii</taxon>
        <taxon>Teleostei</taxon>
        <taxon>Clupei</taxon>
        <taxon>Clupeiformes</taxon>
        <taxon>Denticipitoidei</taxon>
        <taxon>Denticipitidae</taxon>
        <taxon>Denticeps</taxon>
    </lineage>
</organism>
<dbReference type="Pfam" id="PF00452">
    <property type="entry name" value="Bcl-2"/>
    <property type="match status" value="1"/>
</dbReference>
<sequence>ASVDGRGQLLAAKLRDAMSPDVPHDSRAIVESYVYHRLLQKGHAWDRGAPPRRDEARGRLQRALRRAGDELERMFRRDLASVGRRLRLSRGTFSAVVEELFRDGVNWGRVVAFFEFGGAVCVESVGRQASPQVENVTQWMTEYLDGPLRVWIEDNGGWVRCATSSSHLDRCPPGDTRTHFTVCTVCCAAEYHM</sequence>
<reference evidence="7" key="1">
    <citation type="submission" date="2025-08" db="UniProtKB">
        <authorList>
            <consortium name="Ensembl"/>
        </authorList>
    </citation>
    <scope>IDENTIFICATION</scope>
</reference>
<feature type="short sequence motif" description="BH4" evidence="5">
    <location>
        <begin position="26"/>
        <end position="45"/>
    </location>
</feature>
<protein>
    <recommendedName>
        <fullName evidence="6">Apoptosis regulator Bcl-2 family BH4 domain-containing protein</fullName>
    </recommendedName>
</protein>
<dbReference type="SMART" id="SM00337">
    <property type="entry name" value="BCL"/>
    <property type="match status" value="1"/>
</dbReference>
<evidence type="ECO:0000259" key="6">
    <source>
        <dbReference type="PROSITE" id="PS50063"/>
    </source>
</evidence>
<evidence type="ECO:0000256" key="1">
    <source>
        <dbReference type="ARBA" id="ARBA00004370"/>
    </source>
</evidence>
<evidence type="ECO:0000256" key="4">
    <source>
        <dbReference type="ARBA" id="ARBA00023136"/>
    </source>
</evidence>
<dbReference type="PANTHER" id="PTHR11256">
    <property type="entry name" value="BCL-2 RELATED"/>
    <property type="match status" value="1"/>
</dbReference>
<comment type="subcellular location">
    <subcellularLocation>
        <location evidence="1">Membrane</location>
    </subcellularLocation>
</comment>
<dbReference type="InterPro" id="IPR026298">
    <property type="entry name" value="Bcl-2_fam"/>
</dbReference>
<dbReference type="InterPro" id="IPR046371">
    <property type="entry name" value="Bcl-2_BH1-3"/>
</dbReference>
<keyword evidence="3 5" id="KW-0053">Apoptosis</keyword>
<dbReference type="GO" id="GO:0005741">
    <property type="term" value="C:mitochondrial outer membrane"/>
    <property type="evidence" value="ECO:0007669"/>
    <property type="project" value="TreeGrafter"/>
</dbReference>
<proteinExistence type="inferred from homology"/>
<dbReference type="SUPFAM" id="SSF56854">
    <property type="entry name" value="Bcl-2 inhibitors of programmed cell death"/>
    <property type="match status" value="1"/>
</dbReference>
<dbReference type="PROSITE" id="PS50063">
    <property type="entry name" value="BH4_2"/>
    <property type="match status" value="1"/>
</dbReference>
<dbReference type="InterPro" id="IPR002475">
    <property type="entry name" value="Bcl2-like"/>
</dbReference>
<evidence type="ECO:0000313" key="8">
    <source>
        <dbReference type="Proteomes" id="UP000694580"/>
    </source>
</evidence>
<keyword evidence="4" id="KW-0472">Membrane</keyword>
<dbReference type="InterPro" id="IPR036834">
    <property type="entry name" value="Bcl-2-like_sf"/>
</dbReference>
<dbReference type="InterPro" id="IPR003093">
    <property type="entry name" value="Bcl2_BH4"/>
</dbReference>
<dbReference type="GO" id="GO:0097192">
    <property type="term" value="P:extrinsic apoptotic signaling pathway in absence of ligand"/>
    <property type="evidence" value="ECO:0007669"/>
    <property type="project" value="TreeGrafter"/>
</dbReference>
<feature type="domain" description="Apoptosis regulator Bcl-2 family BH4" evidence="6">
    <location>
        <begin position="26"/>
        <end position="45"/>
    </location>
</feature>